<feature type="domain" description="PBP" evidence="3">
    <location>
        <begin position="20"/>
        <end position="318"/>
    </location>
</feature>
<dbReference type="RefSeq" id="WP_289502524.1">
    <property type="nucleotide sequence ID" value="NZ_CP116805.1"/>
</dbReference>
<dbReference type="Pfam" id="PF12849">
    <property type="entry name" value="PBP_like_2"/>
    <property type="match status" value="1"/>
</dbReference>
<reference evidence="4" key="1">
    <citation type="submission" date="2023-01" db="EMBL/GenBank/DDBJ databases">
        <title>The genome sequence of Kordiimonadaceae bacterium 6D33.</title>
        <authorList>
            <person name="Liu Y."/>
        </authorList>
    </citation>
    <scope>NUCLEOTIDE SEQUENCE</scope>
    <source>
        <strain evidence="4">6D33</strain>
    </source>
</reference>
<dbReference type="Gene3D" id="3.40.190.10">
    <property type="entry name" value="Periplasmic binding protein-like II"/>
    <property type="match status" value="2"/>
</dbReference>
<organism evidence="4 5">
    <name type="scientific">Gimibacter soli</name>
    <dbReference type="NCBI Taxonomy" id="3024400"/>
    <lineage>
        <taxon>Bacteria</taxon>
        <taxon>Pseudomonadati</taxon>
        <taxon>Pseudomonadota</taxon>
        <taxon>Alphaproteobacteria</taxon>
        <taxon>Kordiimonadales</taxon>
        <taxon>Temperatibacteraceae</taxon>
        <taxon>Gimibacter</taxon>
    </lineage>
</organism>
<protein>
    <submittedName>
        <fullName evidence="4">Substrate-binding domain-containing protein</fullName>
    </submittedName>
</protein>
<accession>A0AAF0BKI7</accession>
<sequence>MKKYLLGTIAALALIGSTGAHAQSRDQIRIVGSSTVFPFSTAVAEEFGRTTNFKAPIVESTGSGGGLKLFCGGVGTAHPDITNSSRRIKQSEVDMCAANGVSEVVEMKIGFDGIVMAAAKTSPSMTLTLHHIYLALAAQVPAPGTEGGEGHLIPNPFKRWNEIDPALPNEEIVVLGPPPTSGTRDAFVELALEVGCDFFKGNAALKKSNENEHKRVCQTVREDGAYVEAGENDNLIVQKLQADGRAVGIFGYSFLDQNSDALQAFPVAKDDAEAVEPTFEAISSGDYPVSRSLYVYVKKAHVGVVPGIQEFLTEFTSEATWGDMGYLADRGLIPLPEDERATVAEEVAALKPLSLK</sequence>
<proteinExistence type="predicted"/>
<evidence type="ECO:0000256" key="1">
    <source>
        <dbReference type="ARBA" id="ARBA00022729"/>
    </source>
</evidence>
<keyword evidence="5" id="KW-1185">Reference proteome</keyword>
<dbReference type="EMBL" id="CP116805">
    <property type="protein sequence ID" value="WCL53012.1"/>
    <property type="molecule type" value="Genomic_DNA"/>
</dbReference>
<gene>
    <name evidence="4" type="ORF">PH603_10725</name>
</gene>
<dbReference type="KEGG" id="gso:PH603_10725"/>
<evidence type="ECO:0000313" key="5">
    <source>
        <dbReference type="Proteomes" id="UP001217500"/>
    </source>
</evidence>
<feature type="chain" id="PRO_5041921487" evidence="2">
    <location>
        <begin position="23"/>
        <end position="356"/>
    </location>
</feature>
<dbReference type="SUPFAM" id="SSF53850">
    <property type="entry name" value="Periplasmic binding protein-like II"/>
    <property type="match status" value="1"/>
</dbReference>
<feature type="signal peptide" evidence="2">
    <location>
        <begin position="1"/>
        <end position="22"/>
    </location>
</feature>
<evidence type="ECO:0000259" key="3">
    <source>
        <dbReference type="Pfam" id="PF12849"/>
    </source>
</evidence>
<dbReference type="PANTHER" id="PTHR30570:SF1">
    <property type="entry name" value="PHOSPHATE-BINDING PROTEIN PSTS"/>
    <property type="match status" value="1"/>
</dbReference>
<keyword evidence="1 2" id="KW-0732">Signal</keyword>
<dbReference type="InterPro" id="IPR024370">
    <property type="entry name" value="PBP_domain"/>
</dbReference>
<evidence type="ECO:0000313" key="4">
    <source>
        <dbReference type="EMBL" id="WCL53012.1"/>
    </source>
</evidence>
<dbReference type="AlphaFoldDB" id="A0AAF0BKI7"/>
<name>A0AAF0BKI7_9PROT</name>
<dbReference type="PANTHER" id="PTHR30570">
    <property type="entry name" value="PERIPLASMIC PHOSPHATE BINDING COMPONENT OF PHOSPHATE ABC TRANSPORTER"/>
    <property type="match status" value="1"/>
</dbReference>
<evidence type="ECO:0000256" key="2">
    <source>
        <dbReference type="SAM" id="SignalP"/>
    </source>
</evidence>
<dbReference type="InterPro" id="IPR050811">
    <property type="entry name" value="Phosphate_ABC_transporter"/>
</dbReference>
<dbReference type="Proteomes" id="UP001217500">
    <property type="component" value="Chromosome"/>
</dbReference>